<dbReference type="EMBL" id="JBHEZZ010000017">
    <property type="protein sequence ID" value="MFC1404862.1"/>
    <property type="molecule type" value="Genomic_DNA"/>
</dbReference>
<sequence length="63" mass="6536">MSEQPKPATAAGTCTLCEKWTAKGIVIAEIHGNSGAGGVVVRHPGCLGKRKAVSTHQPRTWPG</sequence>
<evidence type="ECO:0000313" key="2">
    <source>
        <dbReference type="Proteomes" id="UP001592528"/>
    </source>
</evidence>
<evidence type="ECO:0000313" key="1">
    <source>
        <dbReference type="EMBL" id="MFC1404862.1"/>
    </source>
</evidence>
<gene>
    <name evidence="1" type="ORF">ACEZDJ_26590</name>
</gene>
<dbReference type="RefSeq" id="WP_030258139.1">
    <property type="nucleotide sequence ID" value="NZ_JBHEZZ010000017.1"/>
</dbReference>
<protein>
    <submittedName>
        <fullName evidence="1">Uncharacterized protein</fullName>
    </submittedName>
</protein>
<keyword evidence="2" id="KW-1185">Reference proteome</keyword>
<accession>A0ABV6UTU2</accession>
<reference evidence="1 2" key="1">
    <citation type="submission" date="2024-09" db="EMBL/GenBank/DDBJ databases">
        <authorList>
            <person name="Lee S.D."/>
        </authorList>
    </citation>
    <scope>NUCLEOTIDE SEQUENCE [LARGE SCALE GENOMIC DNA]</scope>
    <source>
        <strain evidence="1 2">N1-5</strain>
    </source>
</reference>
<name>A0ABV6UTU2_9ACTN</name>
<proteinExistence type="predicted"/>
<dbReference type="Proteomes" id="UP001592528">
    <property type="component" value="Unassembled WGS sequence"/>
</dbReference>
<comment type="caution">
    <text evidence="1">The sequence shown here is derived from an EMBL/GenBank/DDBJ whole genome shotgun (WGS) entry which is preliminary data.</text>
</comment>
<organism evidence="1 2">
    <name type="scientific">Streptacidiphilus cavernicola</name>
    <dbReference type="NCBI Taxonomy" id="3342716"/>
    <lineage>
        <taxon>Bacteria</taxon>
        <taxon>Bacillati</taxon>
        <taxon>Actinomycetota</taxon>
        <taxon>Actinomycetes</taxon>
        <taxon>Kitasatosporales</taxon>
        <taxon>Streptomycetaceae</taxon>
        <taxon>Streptacidiphilus</taxon>
    </lineage>
</organism>